<evidence type="ECO:0000259" key="6">
    <source>
        <dbReference type="Pfam" id="PF01266"/>
    </source>
</evidence>
<organism evidence="7 8">
    <name type="scientific">BD1-7 clade bacterium</name>
    <dbReference type="NCBI Taxonomy" id="2029982"/>
    <lineage>
        <taxon>Bacteria</taxon>
        <taxon>Pseudomonadati</taxon>
        <taxon>Pseudomonadota</taxon>
        <taxon>Gammaproteobacteria</taxon>
        <taxon>Cellvibrionales</taxon>
        <taxon>Spongiibacteraceae</taxon>
        <taxon>BD1-7 clade</taxon>
    </lineage>
</organism>
<dbReference type="SUPFAM" id="SSF51905">
    <property type="entry name" value="FAD/NAD(P)-binding domain"/>
    <property type="match status" value="1"/>
</dbReference>
<evidence type="ECO:0000313" key="8">
    <source>
        <dbReference type="Proteomes" id="UP000434580"/>
    </source>
</evidence>
<evidence type="ECO:0000256" key="5">
    <source>
        <dbReference type="ARBA" id="ARBA00023002"/>
    </source>
</evidence>
<keyword evidence="5 7" id="KW-0560">Oxidoreductase</keyword>
<dbReference type="Pfam" id="PF01266">
    <property type="entry name" value="DAO"/>
    <property type="match status" value="1"/>
</dbReference>
<accession>A0A5S9PUD6</accession>
<evidence type="ECO:0000256" key="3">
    <source>
        <dbReference type="ARBA" id="ARBA00022630"/>
    </source>
</evidence>
<protein>
    <submittedName>
        <fullName evidence="7">Aerobic glycerol-3-phosphate dehydrogenase</fullName>
        <ecNumber evidence="7">1.1.5.3</ecNumber>
    </submittedName>
</protein>
<feature type="domain" description="FAD dependent oxidoreductase" evidence="6">
    <location>
        <begin position="5"/>
        <end position="286"/>
    </location>
</feature>
<proteinExistence type="inferred from homology"/>
<dbReference type="AlphaFoldDB" id="A0A5S9PUD6"/>
<evidence type="ECO:0000256" key="2">
    <source>
        <dbReference type="ARBA" id="ARBA00007330"/>
    </source>
</evidence>
<dbReference type="InterPro" id="IPR006076">
    <property type="entry name" value="FAD-dep_OxRdtase"/>
</dbReference>
<dbReference type="EMBL" id="CACSII010000013">
    <property type="protein sequence ID" value="CAA0108021.1"/>
    <property type="molecule type" value="Genomic_DNA"/>
</dbReference>
<evidence type="ECO:0000256" key="1">
    <source>
        <dbReference type="ARBA" id="ARBA00001974"/>
    </source>
</evidence>
<comment type="similarity">
    <text evidence="2">Belongs to the FAD-dependent glycerol-3-phosphate dehydrogenase family.</text>
</comment>
<dbReference type="EC" id="1.1.5.3" evidence="7"/>
<dbReference type="OrthoDB" id="9766796at2"/>
<evidence type="ECO:0000256" key="4">
    <source>
        <dbReference type="ARBA" id="ARBA00022827"/>
    </source>
</evidence>
<comment type="cofactor">
    <cofactor evidence="1">
        <name>FAD</name>
        <dbReference type="ChEBI" id="CHEBI:57692"/>
    </cofactor>
</comment>
<dbReference type="PANTHER" id="PTHR11985:SF15">
    <property type="entry name" value="GLYCEROL-3-PHOSPHATE DEHYDROGENASE, MITOCHONDRIAL"/>
    <property type="match status" value="1"/>
</dbReference>
<sequence length="386" mass="42879">MEHFDTIVIGAGINGTSIALDAASRGLKTLVIDRQGAGSGTSALIPILTRGFRHMEHYELGLVRRSLKEASIMKQRAPDICRDVPTVIRFASHHSARSERAFSVYRWIAKFTGHPVTCEDHFADDKGVHLLEQVCDSQTLLYALLEAAKKQRADFRFHHEITSARRSDGKWIVTLTDPQNKVCLISTRTIINASGVGSLKLSEQLFDYHSRCSAEKLKLFFITCQHANDKNEMTVLTEANKRGLLMLPTAAPNNSDQWLVGGLRQKTVDTGEDKLEQNMHRMNELLGRYGMDPISTGQVENSFSVPYVNFMGRSINSTMDHILELICPDGKHPLLNVIGGTSSTSRYLAEQAINSLLDYLPPCQPCKTASIPLPTSQIPSQHTHAD</sequence>
<evidence type="ECO:0000313" key="7">
    <source>
        <dbReference type="EMBL" id="CAA0108021.1"/>
    </source>
</evidence>
<dbReference type="PANTHER" id="PTHR11985">
    <property type="entry name" value="GLYCEROL-3-PHOSPHATE DEHYDROGENASE"/>
    <property type="match status" value="1"/>
</dbReference>
<keyword evidence="4" id="KW-0274">FAD</keyword>
<dbReference type="Proteomes" id="UP000434580">
    <property type="component" value="Unassembled WGS sequence"/>
</dbReference>
<keyword evidence="3" id="KW-0285">Flavoprotein</keyword>
<dbReference type="GO" id="GO:0004368">
    <property type="term" value="F:glycerol-3-phosphate dehydrogenase (quinone) activity"/>
    <property type="evidence" value="ECO:0007669"/>
    <property type="project" value="UniProtKB-EC"/>
</dbReference>
<dbReference type="InterPro" id="IPR000447">
    <property type="entry name" value="G3P_DH_FAD-dep"/>
</dbReference>
<name>A0A5S9PUD6_9GAMM</name>
<dbReference type="GO" id="GO:0046168">
    <property type="term" value="P:glycerol-3-phosphate catabolic process"/>
    <property type="evidence" value="ECO:0007669"/>
    <property type="project" value="TreeGrafter"/>
</dbReference>
<reference evidence="7 8" key="1">
    <citation type="submission" date="2019-11" db="EMBL/GenBank/DDBJ databases">
        <authorList>
            <person name="Holert J."/>
        </authorList>
    </citation>
    <scope>NUCLEOTIDE SEQUENCE [LARGE SCALE GENOMIC DNA]</scope>
    <source>
        <strain evidence="7">BC5_2</strain>
    </source>
</reference>
<dbReference type="InterPro" id="IPR036188">
    <property type="entry name" value="FAD/NAD-bd_sf"/>
</dbReference>
<gene>
    <name evidence="7" type="primary">glpD_2</name>
    <name evidence="7" type="ORF">DPBNPPHM_04071</name>
</gene>
<dbReference type="PRINTS" id="PR01001">
    <property type="entry name" value="FADG3PDH"/>
</dbReference>
<dbReference type="Gene3D" id="3.50.50.60">
    <property type="entry name" value="FAD/NAD(P)-binding domain"/>
    <property type="match status" value="3"/>
</dbReference>